<keyword evidence="3" id="KW-1185">Reference proteome</keyword>
<comment type="caution">
    <text evidence="2">The sequence shown here is derived from an EMBL/GenBank/DDBJ whole genome shotgun (WGS) entry which is preliminary data.</text>
</comment>
<feature type="region of interest" description="Disordered" evidence="1">
    <location>
        <begin position="253"/>
        <end position="297"/>
    </location>
</feature>
<name>A0A9P5E4W9_9HYPO</name>
<dbReference type="OrthoDB" id="3910171at2759"/>
<feature type="region of interest" description="Disordered" evidence="1">
    <location>
        <begin position="1"/>
        <end position="68"/>
    </location>
</feature>
<sequence length="297" mass="32612">MREPRTENQWRDSPEATQLHHKKDIKITASRTSTTTIMSLKSASSARQPLSPPNSPPASSSISSSASEFKCIQPLQPQSIDVLASRLGSSTLEHFRCDSSRSTTRLPETGLSPISLPDDDCVNVQSMIGYRGLNSMEIDPYHEVKAAKSHSLSSTKAQDDRACALSGPLNSFLPIAVDPTALAEASGDSSRSVYRSTTTGGFEVDEGYCEDEPDFSCLQPLVPRRTTGTPDGIKKRYELGYRRSADAASRCRNTIHSVPRMRRRDKKRNRQSQPHSTANSVRGRSDSQVPQMVISTQ</sequence>
<dbReference type="EMBL" id="PVQB02000026">
    <property type="protein sequence ID" value="KAF4345460.1"/>
    <property type="molecule type" value="Genomic_DNA"/>
</dbReference>
<feature type="compositionally biased region" description="Basic residues" evidence="1">
    <location>
        <begin position="259"/>
        <end position="270"/>
    </location>
</feature>
<accession>A0A9P5E4W9</accession>
<feature type="compositionally biased region" description="Polar residues" evidence="1">
    <location>
        <begin position="29"/>
        <end position="48"/>
    </location>
</feature>
<gene>
    <name evidence="2" type="ORF">FBEOM_569</name>
</gene>
<feature type="compositionally biased region" description="Basic and acidic residues" evidence="1">
    <location>
        <begin position="1"/>
        <end position="14"/>
    </location>
</feature>
<feature type="compositionally biased region" description="Low complexity" evidence="1">
    <location>
        <begin position="57"/>
        <end position="67"/>
    </location>
</feature>
<feature type="compositionally biased region" description="Polar residues" evidence="1">
    <location>
        <begin position="271"/>
        <end position="297"/>
    </location>
</feature>
<evidence type="ECO:0000313" key="3">
    <source>
        <dbReference type="Proteomes" id="UP000730481"/>
    </source>
</evidence>
<dbReference type="Proteomes" id="UP000730481">
    <property type="component" value="Unassembled WGS sequence"/>
</dbReference>
<evidence type="ECO:0000313" key="2">
    <source>
        <dbReference type="EMBL" id="KAF4345460.1"/>
    </source>
</evidence>
<reference evidence="2" key="1">
    <citation type="journal article" date="2017" name="Mycologia">
        <title>Fusarium algeriense, sp. nov., a novel toxigenic crown rot pathogen of durum wheat from Algeria is nested in the Fusarium burgessii species complex.</title>
        <authorList>
            <person name="Laraba I."/>
            <person name="Keddad A."/>
            <person name="Boureghda H."/>
            <person name="Abdallah N."/>
            <person name="Vaughan M.M."/>
            <person name="Proctor R.H."/>
            <person name="Busman M."/>
            <person name="O'Donnell K."/>
        </authorList>
    </citation>
    <scope>NUCLEOTIDE SEQUENCE</scope>
    <source>
        <strain evidence="2">NRRL 25174</strain>
    </source>
</reference>
<organism evidence="2 3">
    <name type="scientific">Fusarium beomiforme</name>
    <dbReference type="NCBI Taxonomy" id="44412"/>
    <lineage>
        <taxon>Eukaryota</taxon>
        <taxon>Fungi</taxon>
        <taxon>Dikarya</taxon>
        <taxon>Ascomycota</taxon>
        <taxon>Pezizomycotina</taxon>
        <taxon>Sordariomycetes</taxon>
        <taxon>Hypocreomycetidae</taxon>
        <taxon>Hypocreales</taxon>
        <taxon>Nectriaceae</taxon>
        <taxon>Fusarium</taxon>
        <taxon>Fusarium burgessii species complex</taxon>
    </lineage>
</organism>
<proteinExistence type="predicted"/>
<protein>
    <submittedName>
        <fullName evidence="2">Uncharacterized protein</fullName>
    </submittedName>
</protein>
<evidence type="ECO:0000256" key="1">
    <source>
        <dbReference type="SAM" id="MobiDB-lite"/>
    </source>
</evidence>
<reference evidence="2" key="2">
    <citation type="submission" date="2020-02" db="EMBL/GenBank/DDBJ databases">
        <title>Identification and distribution of gene clusters putatively required for synthesis of sphingolipid metabolism inhibitors in phylogenetically diverse species of the filamentous fungus Fusarium.</title>
        <authorList>
            <person name="Kim H.-S."/>
            <person name="Busman M."/>
            <person name="Brown D.W."/>
            <person name="Divon H."/>
            <person name="Uhlig S."/>
            <person name="Proctor R.H."/>
        </authorList>
    </citation>
    <scope>NUCLEOTIDE SEQUENCE</scope>
    <source>
        <strain evidence="2">NRRL 25174</strain>
    </source>
</reference>
<dbReference type="AlphaFoldDB" id="A0A9P5E4W9"/>